<dbReference type="SMART" id="SM00530">
    <property type="entry name" value="HTH_XRE"/>
    <property type="match status" value="1"/>
</dbReference>
<evidence type="ECO:0000259" key="1">
    <source>
        <dbReference type="PROSITE" id="PS50943"/>
    </source>
</evidence>
<dbReference type="RefSeq" id="WP_134437512.1">
    <property type="nucleotide sequence ID" value="NZ_SOML01000017.1"/>
</dbReference>
<feature type="domain" description="HTH cro/C1-type" evidence="1">
    <location>
        <begin position="5"/>
        <end position="58"/>
    </location>
</feature>
<evidence type="ECO:0000313" key="3">
    <source>
        <dbReference type="Proteomes" id="UP000297861"/>
    </source>
</evidence>
<dbReference type="InterPro" id="IPR010982">
    <property type="entry name" value="Lambda_DNA-bd_dom_sf"/>
</dbReference>
<comment type="caution">
    <text evidence="2">The sequence shown here is derived from an EMBL/GenBank/DDBJ whole genome shotgun (WGS) entry which is preliminary data.</text>
</comment>
<sequence length="97" mass="10838">MNLRIQEVLDQYNISAAELGRRIGVSRASITNTINNGNPGAQMLIKWADAIGCKISEFFEKPNTEGTTGYIEHNGEVYKINSITDIEKLLNEIKEKP</sequence>
<proteinExistence type="predicted"/>
<dbReference type="AlphaFoldDB" id="A0A4Y8KUT6"/>
<dbReference type="GO" id="GO:0003677">
    <property type="term" value="F:DNA binding"/>
    <property type="evidence" value="ECO:0007669"/>
    <property type="project" value="InterPro"/>
</dbReference>
<keyword evidence="3" id="KW-1185">Reference proteome</keyword>
<dbReference type="CDD" id="cd00093">
    <property type="entry name" value="HTH_XRE"/>
    <property type="match status" value="1"/>
</dbReference>
<dbReference type="InterPro" id="IPR001387">
    <property type="entry name" value="Cro/C1-type_HTH"/>
</dbReference>
<dbReference type="OrthoDB" id="997766at2"/>
<dbReference type="Proteomes" id="UP000297861">
    <property type="component" value="Unassembled WGS sequence"/>
</dbReference>
<dbReference type="SUPFAM" id="SSF47413">
    <property type="entry name" value="lambda repressor-like DNA-binding domains"/>
    <property type="match status" value="1"/>
</dbReference>
<protein>
    <submittedName>
        <fullName evidence="2">XRE family transcriptional regulator</fullName>
    </submittedName>
</protein>
<dbReference type="EMBL" id="SOML01000017">
    <property type="protein sequence ID" value="TFD92554.1"/>
    <property type="molecule type" value="Genomic_DNA"/>
</dbReference>
<dbReference type="Gene3D" id="1.10.260.40">
    <property type="entry name" value="lambda repressor-like DNA-binding domains"/>
    <property type="match status" value="1"/>
</dbReference>
<organism evidence="2 3">
    <name type="scientific">Dysgonomonas capnocytophagoides</name>
    <dbReference type="NCBI Taxonomy" id="45254"/>
    <lineage>
        <taxon>Bacteria</taxon>
        <taxon>Pseudomonadati</taxon>
        <taxon>Bacteroidota</taxon>
        <taxon>Bacteroidia</taxon>
        <taxon>Bacteroidales</taxon>
        <taxon>Dysgonomonadaceae</taxon>
        <taxon>Dysgonomonas</taxon>
    </lineage>
</organism>
<accession>A0A4Y8KUT6</accession>
<name>A0A4Y8KUT6_9BACT</name>
<dbReference type="PROSITE" id="PS50943">
    <property type="entry name" value="HTH_CROC1"/>
    <property type="match status" value="1"/>
</dbReference>
<evidence type="ECO:0000313" key="2">
    <source>
        <dbReference type="EMBL" id="TFD92554.1"/>
    </source>
</evidence>
<reference evidence="2 3" key="1">
    <citation type="submission" date="2019-03" db="EMBL/GenBank/DDBJ databases">
        <title>San Antonio Military Medical Center submission to MRSN (WRAIR), pending publication.</title>
        <authorList>
            <person name="Blyth D.M."/>
            <person name="Mccarthy S.L."/>
            <person name="Schall S.E."/>
            <person name="Stam J.A."/>
            <person name="Ong A.C."/>
            <person name="Mcgann P.T."/>
        </authorList>
    </citation>
    <scope>NUCLEOTIDE SEQUENCE [LARGE SCALE GENOMIC DNA]</scope>
    <source>
        <strain evidence="2 3">MRSN571793</strain>
    </source>
</reference>
<dbReference type="Pfam" id="PF01381">
    <property type="entry name" value="HTH_3"/>
    <property type="match status" value="1"/>
</dbReference>
<gene>
    <name evidence="2" type="ORF">E2605_18510</name>
</gene>